<feature type="transmembrane region" description="Helical" evidence="2">
    <location>
        <begin position="57"/>
        <end position="76"/>
    </location>
</feature>
<gene>
    <name evidence="3" type="ORF">BB560_006969</name>
</gene>
<keyword evidence="2" id="KW-0472">Membrane</keyword>
<name>A0A2T9Y006_9FUNG</name>
<comment type="caution">
    <text evidence="3">The sequence shown here is derived from an EMBL/GenBank/DDBJ whole genome shotgun (WGS) entry which is preliminary data.</text>
</comment>
<feature type="region of interest" description="Disordered" evidence="1">
    <location>
        <begin position="319"/>
        <end position="346"/>
    </location>
</feature>
<keyword evidence="2" id="KW-0812">Transmembrane</keyword>
<dbReference type="Proteomes" id="UP000245609">
    <property type="component" value="Unassembled WGS sequence"/>
</dbReference>
<dbReference type="AlphaFoldDB" id="A0A2T9Y006"/>
<evidence type="ECO:0000313" key="3">
    <source>
        <dbReference type="EMBL" id="PVU85614.1"/>
    </source>
</evidence>
<feature type="transmembrane region" description="Helical" evidence="2">
    <location>
        <begin position="96"/>
        <end position="112"/>
    </location>
</feature>
<reference evidence="3 4" key="1">
    <citation type="journal article" date="2018" name="MBio">
        <title>Comparative Genomics Reveals the Core Gene Toolbox for the Fungus-Insect Symbiosis.</title>
        <authorList>
            <person name="Wang Y."/>
            <person name="Stata M."/>
            <person name="Wang W."/>
            <person name="Stajich J.E."/>
            <person name="White M.M."/>
            <person name="Moncalvo J.M."/>
        </authorList>
    </citation>
    <scope>NUCLEOTIDE SEQUENCE [LARGE SCALE GENOMIC DNA]</scope>
    <source>
        <strain evidence="3 4">SC-DP-2</strain>
    </source>
</reference>
<evidence type="ECO:0000256" key="1">
    <source>
        <dbReference type="SAM" id="MobiDB-lite"/>
    </source>
</evidence>
<evidence type="ECO:0000256" key="2">
    <source>
        <dbReference type="SAM" id="Phobius"/>
    </source>
</evidence>
<evidence type="ECO:0000313" key="4">
    <source>
        <dbReference type="Proteomes" id="UP000245609"/>
    </source>
</evidence>
<dbReference type="EMBL" id="MBFS01003639">
    <property type="protein sequence ID" value="PVU85614.1"/>
    <property type="molecule type" value="Genomic_DNA"/>
</dbReference>
<dbReference type="OrthoDB" id="5600040at2759"/>
<protein>
    <submittedName>
        <fullName evidence="3">Uncharacterized protein</fullName>
    </submittedName>
</protein>
<sequence length="346" mass="39866">MFKKIASENIILNTEYKENKQSLLFSKTSNKNIYKRNPKISKTSITNIYNAVFRISLYPLVPVIQTTLMISLGYYMNKNEILANKDLYPKALKINYLFYAYSGLLNVVVYCFDPAFSSSFKKLFTTDMIKLHSLAPFSSFISNKQHTFSSRKFFNSDSNTASHKNIDNDIDFIKKEKLDIIGTTDENINLKPLNQSASKITNGNISDTSSFKYSDDTIERFCSRSNDQMEQGLNQDQFHKIETHQLQSYKSTDSNSNSNSNNNNNNDTLTCDQNKLRQYSIYKKQKDMFNRNIPNSDSDYYNYCSSTSNISLPDCLNYSSPPSPPFSKTHEKSKKENNVKFISESY</sequence>
<keyword evidence="2" id="KW-1133">Transmembrane helix</keyword>
<feature type="compositionally biased region" description="Low complexity" evidence="1">
    <location>
        <begin position="254"/>
        <end position="266"/>
    </location>
</feature>
<organism evidence="3 4">
    <name type="scientific">Smittium megazygosporum</name>
    <dbReference type="NCBI Taxonomy" id="133381"/>
    <lineage>
        <taxon>Eukaryota</taxon>
        <taxon>Fungi</taxon>
        <taxon>Fungi incertae sedis</taxon>
        <taxon>Zoopagomycota</taxon>
        <taxon>Kickxellomycotina</taxon>
        <taxon>Harpellomycetes</taxon>
        <taxon>Harpellales</taxon>
        <taxon>Legeriomycetaceae</taxon>
        <taxon>Smittium</taxon>
    </lineage>
</organism>
<keyword evidence="4" id="KW-1185">Reference proteome</keyword>
<dbReference type="STRING" id="133381.A0A2T9Y006"/>
<feature type="region of interest" description="Disordered" evidence="1">
    <location>
        <begin position="247"/>
        <end position="272"/>
    </location>
</feature>
<accession>A0A2T9Y006</accession>
<feature type="compositionally biased region" description="Basic and acidic residues" evidence="1">
    <location>
        <begin position="328"/>
        <end position="338"/>
    </location>
</feature>
<proteinExistence type="predicted"/>